<keyword evidence="3" id="KW-1185">Reference proteome</keyword>
<dbReference type="Proteomes" id="UP000237105">
    <property type="component" value="Unassembled WGS sequence"/>
</dbReference>
<comment type="caution">
    <text evidence="2">The sequence shown here is derived from an EMBL/GenBank/DDBJ whole genome shotgun (WGS) entry which is preliminary data.</text>
</comment>
<protein>
    <submittedName>
        <fullName evidence="2">Uncharacterized protein</fullName>
    </submittedName>
</protein>
<evidence type="ECO:0000313" key="3">
    <source>
        <dbReference type="Proteomes" id="UP000237105"/>
    </source>
</evidence>
<proteinExistence type="predicted"/>
<evidence type="ECO:0000313" key="2">
    <source>
        <dbReference type="EMBL" id="PON59627.1"/>
    </source>
</evidence>
<feature type="non-terminal residue" evidence="2">
    <location>
        <position position="65"/>
    </location>
</feature>
<gene>
    <name evidence="2" type="ORF">PanWU01x14_158390</name>
</gene>
<dbReference type="EMBL" id="JXTB01000138">
    <property type="protein sequence ID" value="PON59627.1"/>
    <property type="molecule type" value="Genomic_DNA"/>
</dbReference>
<organism evidence="2 3">
    <name type="scientific">Parasponia andersonii</name>
    <name type="common">Sponia andersonii</name>
    <dbReference type="NCBI Taxonomy" id="3476"/>
    <lineage>
        <taxon>Eukaryota</taxon>
        <taxon>Viridiplantae</taxon>
        <taxon>Streptophyta</taxon>
        <taxon>Embryophyta</taxon>
        <taxon>Tracheophyta</taxon>
        <taxon>Spermatophyta</taxon>
        <taxon>Magnoliopsida</taxon>
        <taxon>eudicotyledons</taxon>
        <taxon>Gunneridae</taxon>
        <taxon>Pentapetalae</taxon>
        <taxon>rosids</taxon>
        <taxon>fabids</taxon>
        <taxon>Rosales</taxon>
        <taxon>Cannabaceae</taxon>
        <taxon>Parasponia</taxon>
    </lineage>
</organism>
<accession>A0A2P5CF15</accession>
<reference evidence="3" key="1">
    <citation type="submission" date="2016-06" db="EMBL/GenBank/DDBJ databases">
        <title>Parallel loss of symbiosis genes in relatives of nitrogen-fixing non-legume Parasponia.</title>
        <authorList>
            <person name="Van Velzen R."/>
            <person name="Holmer R."/>
            <person name="Bu F."/>
            <person name="Rutten L."/>
            <person name="Van Zeijl A."/>
            <person name="Liu W."/>
            <person name="Santuari L."/>
            <person name="Cao Q."/>
            <person name="Sharma T."/>
            <person name="Shen D."/>
            <person name="Roswanjaya Y."/>
            <person name="Wardhani T."/>
            <person name="Kalhor M.S."/>
            <person name="Jansen J."/>
            <person name="Van den Hoogen J."/>
            <person name="Gungor B."/>
            <person name="Hartog M."/>
            <person name="Hontelez J."/>
            <person name="Verver J."/>
            <person name="Yang W.-C."/>
            <person name="Schijlen E."/>
            <person name="Repin R."/>
            <person name="Schilthuizen M."/>
            <person name="Schranz E."/>
            <person name="Heidstra R."/>
            <person name="Miyata K."/>
            <person name="Fedorova E."/>
            <person name="Kohlen W."/>
            <person name="Bisseling T."/>
            <person name="Smit S."/>
            <person name="Geurts R."/>
        </authorList>
    </citation>
    <scope>NUCLEOTIDE SEQUENCE [LARGE SCALE GENOMIC DNA]</scope>
    <source>
        <strain evidence="3">cv. WU1-14</strain>
    </source>
</reference>
<dbReference type="AlphaFoldDB" id="A0A2P5CF15"/>
<feature type="region of interest" description="Disordered" evidence="1">
    <location>
        <begin position="39"/>
        <end position="65"/>
    </location>
</feature>
<dbReference type="OrthoDB" id="10493655at2759"/>
<name>A0A2P5CF15_PARAD</name>
<evidence type="ECO:0000256" key="1">
    <source>
        <dbReference type="SAM" id="MobiDB-lite"/>
    </source>
</evidence>
<feature type="compositionally biased region" description="Basic and acidic residues" evidence="1">
    <location>
        <begin position="45"/>
        <end position="65"/>
    </location>
</feature>
<sequence length="65" mass="7329">MCLHSQTMQSIESDESTKANLTTQMYNDITNKKSFDINQQTHSEILGEKTSDCQQNDAKEDGTSK</sequence>